<feature type="compositionally biased region" description="Low complexity" evidence="2">
    <location>
        <begin position="63"/>
        <end position="83"/>
    </location>
</feature>
<keyword evidence="1" id="KW-0175">Coiled coil</keyword>
<evidence type="ECO:0000313" key="3">
    <source>
        <dbReference type="EMBL" id="GMH48615.1"/>
    </source>
</evidence>
<gene>
    <name evidence="3" type="ORF">TrLO_g3472</name>
</gene>
<organism evidence="3 4">
    <name type="scientific">Triparma laevis f. longispina</name>
    <dbReference type="NCBI Taxonomy" id="1714387"/>
    <lineage>
        <taxon>Eukaryota</taxon>
        <taxon>Sar</taxon>
        <taxon>Stramenopiles</taxon>
        <taxon>Ochrophyta</taxon>
        <taxon>Bolidophyceae</taxon>
        <taxon>Parmales</taxon>
        <taxon>Triparmaceae</taxon>
        <taxon>Triparma</taxon>
    </lineage>
</organism>
<feature type="region of interest" description="Disordered" evidence="2">
    <location>
        <begin position="1"/>
        <end position="38"/>
    </location>
</feature>
<accession>A0A9W6ZDW0</accession>
<feature type="compositionally biased region" description="Basic residues" evidence="2">
    <location>
        <begin position="84"/>
        <end position="93"/>
    </location>
</feature>
<feature type="region of interest" description="Disordered" evidence="2">
    <location>
        <begin position="51"/>
        <end position="99"/>
    </location>
</feature>
<reference evidence="4" key="1">
    <citation type="journal article" date="2023" name="Commun. Biol.">
        <title>Genome analysis of Parmales, the sister group of diatoms, reveals the evolutionary specialization of diatoms from phago-mixotrophs to photoautotrophs.</title>
        <authorList>
            <person name="Ban H."/>
            <person name="Sato S."/>
            <person name="Yoshikawa S."/>
            <person name="Yamada K."/>
            <person name="Nakamura Y."/>
            <person name="Ichinomiya M."/>
            <person name="Sato N."/>
            <person name="Blanc-Mathieu R."/>
            <person name="Endo H."/>
            <person name="Kuwata A."/>
            <person name="Ogata H."/>
        </authorList>
    </citation>
    <scope>NUCLEOTIDE SEQUENCE [LARGE SCALE GENOMIC DNA]</scope>
    <source>
        <strain evidence="4">NIES 3700</strain>
    </source>
</reference>
<comment type="caution">
    <text evidence="3">The sequence shown here is derived from an EMBL/GenBank/DDBJ whole genome shotgun (WGS) entry which is preliminary data.</text>
</comment>
<evidence type="ECO:0000313" key="4">
    <source>
        <dbReference type="Proteomes" id="UP001165122"/>
    </source>
</evidence>
<name>A0A9W6ZDW0_9STRA</name>
<dbReference type="Proteomes" id="UP001165122">
    <property type="component" value="Unassembled WGS sequence"/>
</dbReference>
<keyword evidence="4" id="KW-1185">Reference proteome</keyword>
<evidence type="ECO:0000256" key="1">
    <source>
        <dbReference type="SAM" id="Coils"/>
    </source>
</evidence>
<proteinExistence type="predicted"/>
<evidence type="ECO:0000256" key="2">
    <source>
        <dbReference type="SAM" id="MobiDB-lite"/>
    </source>
</evidence>
<dbReference type="AlphaFoldDB" id="A0A9W6ZDW0"/>
<dbReference type="OrthoDB" id="10544823at2759"/>
<dbReference type="EMBL" id="BRXW01000368">
    <property type="protein sequence ID" value="GMH48615.1"/>
    <property type="molecule type" value="Genomic_DNA"/>
</dbReference>
<sequence length="489" mass="53855">MSSLSSLSSGNNSPPKTPSPDGAPAIISSLSSSMVPTIVRSPVKAFDTRSCFKEEETSNKNVPNSSSATTTTTHPSKKPNTTNGKKRKKKFIPSRRITASPSTLDDTIPTIKINRLTAPPTITDEILTLTTPPDPSSIPKLEALCSTRMPEILSSSNLDTLITYFLTHSPSSLLSISSQPSALRLLNRHKLVWKSLPPTEEINVQIITNMLKITPESTLTPDKQYTSHIQFLRSGTFQTYALSLQTLPTSLLRSSVISLLNDCIAGDYTTCCLLSSILPYVEEKELLCTATHECKVNCEVIKDRLLTFLEGDFDGLLMGLNIVNNVYEMIENFTGPVVEKIRGIVEDAKVGELRKLLETGEGEFGEKEKENLMIAGTGSISLGLYVLFQRSNGEEVNSDEVVKTLVAFVNFMEEYVGAVSAGVMSGVVKLIQNLRGEEEKVKVEEVEVKEEVVEAGELLNQTLKEEKEGLLKEVKEELEEFEWVKTEDE</sequence>
<feature type="coiled-coil region" evidence="1">
    <location>
        <begin position="431"/>
        <end position="484"/>
    </location>
</feature>
<feature type="compositionally biased region" description="Low complexity" evidence="2">
    <location>
        <begin position="1"/>
        <end position="13"/>
    </location>
</feature>
<protein>
    <submittedName>
        <fullName evidence="3">Uncharacterized protein</fullName>
    </submittedName>
</protein>